<evidence type="ECO:0000256" key="1">
    <source>
        <dbReference type="SAM" id="MobiDB-lite"/>
    </source>
</evidence>
<feature type="region of interest" description="Disordered" evidence="1">
    <location>
        <begin position="126"/>
        <end position="153"/>
    </location>
</feature>
<dbReference type="RefSeq" id="WP_390295497.1">
    <property type="nucleotide sequence ID" value="NZ_JBHUNE010000006.1"/>
</dbReference>
<protein>
    <recommendedName>
        <fullName evidence="4">TetR/AcrR family transcriptional regulator</fullName>
    </recommendedName>
</protein>
<feature type="non-terminal residue" evidence="2">
    <location>
        <position position="1"/>
    </location>
</feature>
<comment type="caution">
    <text evidence="2">The sequence shown here is derived from an EMBL/GenBank/DDBJ whole genome shotgun (WGS) entry which is preliminary data.</text>
</comment>
<sequence length="177" mass="19893">IGVAPNAIYTYFPSMDVVWNQARELVLAHLLQEDFTAGDCDFCGLRELIRRVTYTGDPALLELYQRQAYLGEMSFRFSETILELTKSSPMPSHSARNLILAWLAGRASLLRQRTLEPEWRERQRAEVEAESGREFPLEAAANAEATDSDQDNDVRAMLRALQVECTCGGAHEDAVAK</sequence>
<proteinExistence type="predicted"/>
<organism evidence="2 3">
    <name type="scientific">Gulosibacter faecalis</name>
    <dbReference type="NCBI Taxonomy" id="272240"/>
    <lineage>
        <taxon>Bacteria</taxon>
        <taxon>Bacillati</taxon>
        <taxon>Actinomycetota</taxon>
        <taxon>Actinomycetes</taxon>
        <taxon>Micrococcales</taxon>
        <taxon>Microbacteriaceae</taxon>
        <taxon>Gulosibacter</taxon>
    </lineage>
</organism>
<evidence type="ECO:0008006" key="4">
    <source>
        <dbReference type="Google" id="ProtNLM"/>
    </source>
</evidence>
<feature type="compositionally biased region" description="Basic and acidic residues" evidence="1">
    <location>
        <begin position="126"/>
        <end position="136"/>
    </location>
</feature>
<reference evidence="3" key="1">
    <citation type="journal article" date="2019" name="Int. J. Syst. Evol. Microbiol.">
        <title>The Global Catalogue of Microorganisms (GCM) 10K type strain sequencing project: providing services to taxonomists for standard genome sequencing and annotation.</title>
        <authorList>
            <consortium name="The Broad Institute Genomics Platform"/>
            <consortium name="The Broad Institute Genome Sequencing Center for Infectious Disease"/>
            <person name="Wu L."/>
            <person name="Ma J."/>
        </authorList>
    </citation>
    <scope>NUCLEOTIDE SEQUENCE [LARGE SCALE GENOMIC DNA]</scope>
    <source>
        <strain evidence="3">TISTR 1514</strain>
    </source>
</reference>
<keyword evidence="3" id="KW-1185">Reference proteome</keyword>
<gene>
    <name evidence="2" type="ORF">ACFSW7_08265</name>
</gene>
<dbReference type="Proteomes" id="UP001597492">
    <property type="component" value="Unassembled WGS sequence"/>
</dbReference>
<accession>A0ABW5UXG2</accession>
<evidence type="ECO:0000313" key="2">
    <source>
        <dbReference type="EMBL" id="MFD2758371.1"/>
    </source>
</evidence>
<dbReference type="Gene3D" id="1.10.357.10">
    <property type="entry name" value="Tetracycline Repressor, domain 2"/>
    <property type="match status" value="1"/>
</dbReference>
<dbReference type="EMBL" id="JBHUNE010000006">
    <property type="protein sequence ID" value="MFD2758371.1"/>
    <property type="molecule type" value="Genomic_DNA"/>
</dbReference>
<name>A0ABW5UXG2_9MICO</name>
<evidence type="ECO:0000313" key="3">
    <source>
        <dbReference type="Proteomes" id="UP001597492"/>
    </source>
</evidence>